<keyword evidence="1" id="KW-0472">Membrane</keyword>
<protein>
    <submittedName>
        <fullName evidence="2">Uncharacterized protein</fullName>
    </submittedName>
</protein>
<organism evidence="2 3">
    <name type="scientific">Metabacillus mangrovi</name>
    <dbReference type="NCBI Taxonomy" id="1491830"/>
    <lineage>
        <taxon>Bacteria</taxon>
        <taxon>Bacillati</taxon>
        <taxon>Bacillota</taxon>
        <taxon>Bacilli</taxon>
        <taxon>Bacillales</taxon>
        <taxon>Bacillaceae</taxon>
        <taxon>Metabacillus</taxon>
    </lineage>
</organism>
<accession>A0A7X2S6M4</accession>
<evidence type="ECO:0000313" key="2">
    <source>
        <dbReference type="EMBL" id="MTH53736.1"/>
    </source>
</evidence>
<proteinExistence type="predicted"/>
<feature type="transmembrane region" description="Helical" evidence="1">
    <location>
        <begin position="20"/>
        <end position="39"/>
    </location>
</feature>
<evidence type="ECO:0000256" key="1">
    <source>
        <dbReference type="SAM" id="Phobius"/>
    </source>
</evidence>
<comment type="caution">
    <text evidence="2">The sequence shown here is derived from an EMBL/GenBank/DDBJ whole genome shotgun (WGS) entry which is preliminary data.</text>
</comment>
<dbReference type="RefSeq" id="WP_155112267.1">
    <property type="nucleotide sequence ID" value="NZ_WMIB01000008.1"/>
</dbReference>
<feature type="transmembrane region" description="Helical" evidence="1">
    <location>
        <begin position="91"/>
        <end position="114"/>
    </location>
</feature>
<evidence type="ECO:0000313" key="3">
    <source>
        <dbReference type="Proteomes" id="UP000434639"/>
    </source>
</evidence>
<name>A0A7X2S6M4_9BACI</name>
<feature type="transmembrane region" description="Helical" evidence="1">
    <location>
        <begin position="120"/>
        <end position="140"/>
    </location>
</feature>
<sequence>MNTQLTKAAERNSLPANPGLLSLSQMASVTFLGILFWFAGAMIVRIGTPLNFFGQEPGLLSFLAAIPLSWVSVLLIAQLAKLRNPQLVPGVSMGLAAATFFDGIAITWLPWIYGADHSEIGLGAAWILWGAFTFLGAAFVETYRRSVKRK</sequence>
<keyword evidence="1" id="KW-1133">Transmembrane helix</keyword>
<dbReference type="AlphaFoldDB" id="A0A7X2S6M4"/>
<keyword evidence="1" id="KW-0812">Transmembrane</keyword>
<feature type="transmembrane region" description="Helical" evidence="1">
    <location>
        <begin position="59"/>
        <end position="79"/>
    </location>
</feature>
<dbReference type="EMBL" id="WMIB01000008">
    <property type="protein sequence ID" value="MTH53736.1"/>
    <property type="molecule type" value="Genomic_DNA"/>
</dbReference>
<reference evidence="2 3" key="1">
    <citation type="journal article" date="2017" name="Int. J. Syst. Evol. Microbiol.">
        <title>Bacillus mangrovi sp. nov., isolated from a sediment sample from a mangrove forest.</title>
        <authorList>
            <person name="Gupta V."/>
            <person name="Singh P.K."/>
            <person name="Korpole S."/>
            <person name="Tanuku N.R.S."/>
            <person name="Pinnaka A.K."/>
        </authorList>
    </citation>
    <scope>NUCLEOTIDE SEQUENCE [LARGE SCALE GENOMIC DNA]</scope>
    <source>
        <strain evidence="2 3">KCTC 33872</strain>
    </source>
</reference>
<dbReference type="OrthoDB" id="2885576at2"/>
<keyword evidence="3" id="KW-1185">Reference proteome</keyword>
<gene>
    <name evidence="2" type="ORF">GKZ89_10000</name>
</gene>
<dbReference type="Proteomes" id="UP000434639">
    <property type="component" value="Unassembled WGS sequence"/>
</dbReference>